<keyword evidence="1" id="KW-1133">Transmembrane helix</keyword>
<comment type="caution">
    <text evidence="2">The sequence shown here is derived from an EMBL/GenBank/DDBJ whole genome shotgun (WGS) entry which is preliminary data.</text>
</comment>
<dbReference type="GO" id="GO:0016020">
    <property type="term" value="C:membrane"/>
    <property type="evidence" value="ECO:0007669"/>
    <property type="project" value="InterPro"/>
</dbReference>
<keyword evidence="1" id="KW-0812">Transmembrane</keyword>
<evidence type="ECO:0000313" key="3">
    <source>
        <dbReference type="Proteomes" id="UP001156102"/>
    </source>
</evidence>
<feature type="transmembrane region" description="Helical" evidence="1">
    <location>
        <begin position="190"/>
        <end position="208"/>
    </location>
</feature>
<proteinExistence type="predicted"/>
<reference evidence="2" key="1">
    <citation type="submission" date="2022-07" db="EMBL/GenBank/DDBJ databases">
        <authorList>
            <person name="Li W.-J."/>
            <person name="Deng Q.-Q."/>
        </authorList>
    </citation>
    <scope>NUCLEOTIDE SEQUENCE</scope>
    <source>
        <strain evidence="2">SYSU M60031</strain>
    </source>
</reference>
<name>A0AA41X8Q7_9BACI</name>
<feature type="transmembrane region" description="Helical" evidence="1">
    <location>
        <begin position="364"/>
        <end position="393"/>
    </location>
</feature>
<evidence type="ECO:0000313" key="2">
    <source>
        <dbReference type="EMBL" id="MCP8968945.1"/>
    </source>
</evidence>
<dbReference type="RefSeq" id="WP_254758852.1">
    <property type="nucleotide sequence ID" value="NZ_JANCLT010000004.1"/>
</dbReference>
<gene>
    <name evidence="2" type="ORF">NK662_10385</name>
</gene>
<organism evidence="2 3">
    <name type="scientific">Ectobacillus ponti</name>
    <dbReference type="NCBI Taxonomy" id="2961894"/>
    <lineage>
        <taxon>Bacteria</taxon>
        <taxon>Bacillati</taxon>
        <taxon>Bacillota</taxon>
        <taxon>Bacilli</taxon>
        <taxon>Bacillales</taxon>
        <taxon>Bacillaceae</taxon>
        <taxon>Ectobacillus</taxon>
    </lineage>
</organism>
<keyword evidence="1" id="KW-0472">Membrane</keyword>
<dbReference type="AlphaFoldDB" id="A0AA41X8Q7"/>
<evidence type="ECO:0000256" key="1">
    <source>
        <dbReference type="SAM" id="Phobius"/>
    </source>
</evidence>
<feature type="transmembrane region" description="Helical" evidence="1">
    <location>
        <begin position="21"/>
        <end position="45"/>
    </location>
</feature>
<feature type="transmembrane region" description="Helical" evidence="1">
    <location>
        <begin position="133"/>
        <end position="154"/>
    </location>
</feature>
<dbReference type="Proteomes" id="UP001156102">
    <property type="component" value="Unassembled WGS sequence"/>
</dbReference>
<accession>A0AA41X8Q7</accession>
<feature type="transmembrane region" description="Helical" evidence="1">
    <location>
        <begin position="57"/>
        <end position="74"/>
    </location>
</feature>
<keyword evidence="3" id="KW-1185">Reference proteome</keyword>
<feature type="transmembrane region" description="Helical" evidence="1">
    <location>
        <begin position="301"/>
        <end position="320"/>
    </location>
</feature>
<sequence length="401" mass="45306">MDKRLFSKRLLSEWKQKMTSLRTVADWTVALYCIIPALVFAGLYYRSLWLDPPPWSRALPGTAWLFGMYLVTYGRQARSFLEEADSLFLLQQPHLLRGIRWRGTAYTGMRVACSSILAAALFWPLLQLGAGELLRVVLCFIFIRWAGVLLNRLVALRFGGKWKRGLLQIPFFLGGWYALWGSVYAARLPISAWICVPIVLAGLVALLVKKRLADQGGFLREAVLERAEAMRWTSILVLGSGQVQKPVHDKKPALFPKSKRIWPGNRPDARFLDSFLKDYFRTSPSRSFYWQLTAYSLVPSYIAPWWLSLLVAAFALLGLYQSSGSHWREFASKPLLQLYGQNGRVLLLGQQARMYTLLPALAVYLVRLAACWSIWVGLSGLVLLAAVLLHLAFAPAGKRPA</sequence>
<protein>
    <submittedName>
        <fullName evidence="2">ABC transporter permease</fullName>
    </submittedName>
</protein>
<dbReference type="EMBL" id="JANCLT010000004">
    <property type="protein sequence ID" value="MCP8968945.1"/>
    <property type="molecule type" value="Genomic_DNA"/>
</dbReference>
<feature type="transmembrane region" description="Helical" evidence="1">
    <location>
        <begin position="166"/>
        <end position="184"/>
    </location>
</feature>
<dbReference type="InterPro" id="IPR010288">
    <property type="entry name" value="EcsB_ABC"/>
</dbReference>
<dbReference type="Pfam" id="PF05975">
    <property type="entry name" value="EcsB"/>
    <property type="match status" value="1"/>
</dbReference>
<feature type="transmembrane region" description="Helical" evidence="1">
    <location>
        <begin position="107"/>
        <end position="127"/>
    </location>
</feature>